<dbReference type="PANTHER" id="PTHR18867">
    <property type="entry name" value="RAD50"/>
    <property type="match status" value="1"/>
</dbReference>
<dbReference type="GO" id="GO:0046872">
    <property type="term" value="F:metal ion binding"/>
    <property type="evidence" value="ECO:0007669"/>
    <property type="project" value="UniProtKB-KW"/>
</dbReference>
<comment type="subcellular location">
    <subcellularLocation>
        <location evidence="3">Chromosome</location>
    </subcellularLocation>
    <subcellularLocation>
        <location evidence="2">Nucleus</location>
    </subcellularLocation>
</comment>
<feature type="coiled-coil region" evidence="15">
    <location>
        <begin position="201"/>
        <end position="259"/>
    </location>
</feature>
<keyword evidence="11 15" id="KW-0175">Coiled coil</keyword>
<dbReference type="InterPro" id="IPR038729">
    <property type="entry name" value="Rad50/SbcC_AAA"/>
</dbReference>
<evidence type="ECO:0000256" key="13">
    <source>
        <dbReference type="ARBA" id="ARBA00023242"/>
    </source>
</evidence>
<evidence type="ECO:0000256" key="4">
    <source>
        <dbReference type="ARBA" id="ARBA00009439"/>
    </source>
</evidence>
<evidence type="ECO:0000256" key="14">
    <source>
        <dbReference type="ARBA" id="ARBA00049360"/>
    </source>
</evidence>
<feature type="coiled-coil region" evidence="15">
    <location>
        <begin position="591"/>
        <end position="657"/>
    </location>
</feature>
<evidence type="ECO:0000256" key="8">
    <source>
        <dbReference type="ARBA" id="ARBA00022763"/>
    </source>
</evidence>
<protein>
    <recommendedName>
        <fullName evidence="5">DNA repair protein RAD50</fullName>
    </recommendedName>
</protein>
<dbReference type="Pfam" id="PF13476">
    <property type="entry name" value="AAA_23"/>
    <property type="match status" value="1"/>
</dbReference>
<dbReference type="GO" id="GO:0000794">
    <property type="term" value="C:condensed nuclear chromosome"/>
    <property type="evidence" value="ECO:0007669"/>
    <property type="project" value="TreeGrafter"/>
</dbReference>
<evidence type="ECO:0000313" key="17">
    <source>
        <dbReference type="EMBL" id="CDO51771.1"/>
    </source>
</evidence>
<keyword evidence="8" id="KW-0227">DNA damage</keyword>
<dbReference type="NCBIfam" id="TIGR00606">
    <property type="entry name" value="rad50"/>
    <property type="match status" value="1"/>
</dbReference>
<comment type="similarity">
    <text evidence="4">Belongs to the SMC family. RAD50 subfamily.</text>
</comment>
<feature type="coiled-coil region" evidence="15">
    <location>
        <begin position="291"/>
        <end position="339"/>
    </location>
</feature>
<dbReference type="Proteomes" id="UP000242525">
    <property type="component" value="Unassembled WGS sequence"/>
</dbReference>
<evidence type="ECO:0000256" key="10">
    <source>
        <dbReference type="ARBA" id="ARBA00022833"/>
    </source>
</evidence>
<dbReference type="InterPro" id="IPR004584">
    <property type="entry name" value="Rad50_eukaryotes"/>
</dbReference>
<keyword evidence="7" id="KW-0479">Metal-binding</keyword>
<keyword evidence="13" id="KW-0539">Nucleus</keyword>
<organism evidence="17 18">
    <name type="scientific">Geotrichum candidum</name>
    <name type="common">Oospora lactis</name>
    <name type="synonym">Dipodascus geotrichum</name>
    <dbReference type="NCBI Taxonomy" id="1173061"/>
    <lineage>
        <taxon>Eukaryota</taxon>
        <taxon>Fungi</taxon>
        <taxon>Dikarya</taxon>
        <taxon>Ascomycota</taxon>
        <taxon>Saccharomycotina</taxon>
        <taxon>Dipodascomycetes</taxon>
        <taxon>Dipodascales</taxon>
        <taxon>Dipodascaceae</taxon>
        <taxon>Geotrichum</taxon>
    </lineage>
</organism>
<dbReference type="GO" id="GO:0003691">
    <property type="term" value="F:double-stranded telomeric DNA binding"/>
    <property type="evidence" value="ECO:0007669"/>
    <property type="project" value="TreeGrafter"/>
</dbReference>
<evidence type="ECO:0000256" key="12">
    <source>
        <dbReference type="ARBA" id="ARBA00023204"/>
    </source>
</evidence>
<dbReference type="SUPFAM" id="SSF52540">
    <property type="entry name" value="P-loop containing nucleoside triphosphate hydrolases"/>
    <property type="match status" value="2"/>
</dbReference>
<evidence type="ECO:0000256" key="2">
    <source>
        <dbReference type="ARBA" id="ARBA00004123"/>
    </source>
</evidence>
<evidence type="ECO:0000256" key="15">
    <source>
        <dbReference type="SAM" id="Coils"/>
    </source>
</evidence>
<accession>A0A0J9X3K7</accession>
<evidence type="ECO:0000256" key="3">
    <source>
        <dbReference type="ARBA" id="ARBA00004286"/>
    </source>
</evidence>
<evidence type="ECO:0000256" key="11">
    <source>
        <dbReference type="ARBA" id="ARBA00023054"/>
    </source>
</evidence>
<feature type="coiled-coil region" evidence="15">
    <location>
        <begin position="494"/>
        <end position="521"/>
    </location>
</feature>
<evidence type="ECO:0000256" key="9">
    <source>
        <dbReference type="ARBA" id="ARBA00022801"/>
    </source>
</evidence>
<comment type="caution">
    <text evidence="17">The sequence shown here is derived from an EMBL/GenBank/DDBJ whole genome shotgun (WGS) entry which is preliminary data.</text>
</comment>
<evidence type="ECO:0000259" key="16">
    <source>
        <dbReference type="Pfam" id="PF13476"/>
    </source>
</evidence>
<dbReference type="OrthoDB" id="18797at2759"/>
<dbReference type="EMBL" id="CCBN010000002">
    <property type="protein sequence ID" value="CDO51771.1"/>
    <property type="molecule type" value="Genomic_DNA"/>
</dbReference>
<dbReference type="GO" id="GO:0043047">
    <property type="term" value="F:single-stranded telomeric DNA binding"/>
    <property type="evidence" value="ECO:0007669"/>
    <property type="project" value="TreeGrafter"/>
</dbReference>
<keyword evidence="6" id="KW-0158">Chromosome</keyword>
<dbReference type="GO" id="GO:0007004">
    <property type="term" value="P:telomere maintenance via telomerase"/>
    <property type="evidence" value="ECO:0007669"/>
    <property type="project" value="TreeGrafter"/>
</dbReference>
<dbReference type="GO" id="GO:0016887">
    <property type="term" value="F:ATP hydrolysis activity"/>
    <property type="evidence" value="ECO:0007669"/>
    <property type="project" value="InterPro"/>
</dbReference>
<feature type="coiled-coil region" evidence="15">
    <location>
        <begin position="770"/>
        <end position="945"/>
    </location>
</feature>
<evidence type="ECO:0000256" key="6">
    <source>
        <dbReference type="ARBA" id="ARBA00022454"/>
    </source>
</evidence>
<dbReference type="InterPro" id="IPR027417">
    <property type="entry name" value="P-loop_NTPase"/>
</dbReference>
<reference evidence="17" key="1">
    <citation type="submission" date="2014-03" db="EMBL/GenBank/DDBJ databases">
        <authorList>
            <person name="Casaregola S."/>
        </authorList>
    </citation>
    <scope>NUCLEOTIDE SEQUENCE [LARGE SCALE GENOMIC DNA]</scope>
    <source>
        <strain evidence="17">CLIB 918</strain>
    </source>
</reference>
<dbReference type="GO" id="GO:0070192">
    <property type="term" value="P:chromosome organization involved in meiotic cell cycle"/>
    <property type="evidence" value="ECO:0007669"/>
    <property type="project" value="TreeGrafter"/>
</dbReference>
<dbReference type="Gene3D" id="3.40.50.300">
    <property type="entry name" value="P-loop containing nucleotide triphosphate hydrolases"/>
    <property type="match status" value="2"/>
</dbReference>
<evidence type="ECO:0000256" key="7">
    <source>
        <dbReference type="ARBA" id="ARBA00022723"/>
    </source>
</evidence>
<keyword evidence="18" id="KW-1185">Reference proteome</keyword>
<keyword evidence="12" id="KW-0234">DNA repair</keyword>
<dbReference type="FunFam" id="3.40.50.300:FF:000947">
    <property type="entry name" value="DNA repair protein RAD50"/>
    <property type="match status" value="1"/>
</dbReference>
<evidence type="ECO:0000256" key="5">
    <source>
        <dbReference type="ARBA" id="ARBA00017893"/>
    </source>
</evidence>
<keyword evidence="10" id="KW-0862">Zinc</keyword>
<dbReference type="GO" id="GO:0006302">
    <property type="term" value="P:double-strand break repair"/>
    <property type="evidence" value="ECO:0007669"/>
    <property type="project" value="InterPro"/>
</dbReference>
<keyword evidence="9" id="KW-0378">Hydrolase</keyword>
<dbReference type="GO" id="GO:0051880">
    <property type="term" value="F:G-quadruplex DNA binding"/>
    <property type="evidence" value="ECO:0007669"/>
    <property type="project" value="TreeGrafter"/>
</dbReference>
<dbReference type="PANTHER" id="PTHR18867:SF12">
    <property type="entry name" value="DNA REPAIR PROTEIN RAD50"/>
    <property type="match status" value="1"/>
</dbReference>
<dbReference type="FunFam" id="3.40.50.300:FF:001195">
    <property type="entry name" value="DNA repair protein rad50"/>
    <property type="match status" value="1"/>
</dbReference>
<feature type="domain" description="Rad50/SbcC-type AAA" evidence="16">
    <location>
        <begin position="6"/>
        <end position="247"/>
    </location>
</feature>
<evidence type="ECO:0000256" key="1">
    <source>
        <dbReference type="ARBA" id="ARBA00001947"/>
    </source>
</evidence>
<dbReference type="Pfam" id="PF13558">
    <property type="entry name" value="SbcC_Walker_B"/>
    <property type="match status" value="1"/>
</dbReference>
<evidence type="ECO:0000313" key="18">
    <source>
        <dbReference type="Proteomes" id="UP000242525"/>
    </source>
</evidence>
<dbReference type="Gene3D" id="1.10.287.1490">
    <property type="match status" value="1"/>
</dbReference>
<comment type="cofactor">
    <cofactor evidence="1">
        <name>Zn(2+)</name>
        <dbReference type="ChEBI" id="CHEBI:29105"/>
    </cofactor>
</comment>
<dbReference type="STRING" id="1173061.A0A0J9X3K7"/>
<proteinExistence type="inferred from homology"/>
<name>A0A0J9X3K7_GEOCN</name>
<gene>
    <name evidence="17" type="ORF">BN980_GECA02s00626g</name>
</gene>
<comment type="catalytic activity">
    <reaction evidence="14">
        <text>ATP + H2O = ADP + phosphate + H(+)</text>
        <dbReference type="Rhea" id="RHEA:13065"/>
        <dbReference type="ChEBI" id="CHEBI:15377"/>
        <dbReference type="ChEBI" id="CHEBI:15378"/>
        <dbReference type="ChEBI" id="CHEBI:30616"/>
        <dbReference type="ChEBI" id="CHEBI:43474"/>
        <dbReference type="ChEBI" id="CHEBI:456216"/>
    </reaction>
</comment>
<feature type="coiled-coil region" evidence="15">
    <location>
        <begin position="1000"/>
        <end position="1111"/>
    </location>
</feature>
<dbReference type="GO" id="GO:0030870">
    <property type="term" value="C:Mre11 complex"/>
    <property type="evidence" value="ECO:0007669"/>
    <property type="project" value="InterPro"/>
</dbReference>
<dbReference type="GO" id="GO:0000722">
    <property type="term" value="P:telomere maintenance via recombination"/>
    <property type="evidence" value="ECO:0007669"/>
    <property type="project" value="TreeGrafter"/>
</dbReference>
<sequence>MSSIFKLSIQGIRSFDNAHRETIQFGTPLTLIVGQNGSGKTTIIECLKYATTGDLPPNSKGGAFLHDPKLVGEREVFGQVKLAFHNTNGAQMVCTRSMQFTLKRVNGTFKTLEGNLVIDVDGQRKSISTRCADLDAQMPVYLGVSKAVLDNVIFCHQEESLWPLSEPSVLKKKFDEIFEALKFTKVLDNIKTLRKDYATDIKLQNADTEHLQANKERAERMEQKAQQLLDEIERYKEEAQKLEEEIQLITEESNELFSSNQKFQKILYELESLRHEHTAGQDAIERLVNSIEILNDSDEQLTDKLNNFEEQAAELVREQDVLRNKLTQAKNVLDSLQGQYHDNIQQQGKLKAEQDSYKSNISARQTQLIELATKFGLDQNGTYQQTSEALANLAETYKGNLEAERTSNLRNENEMNKIISDITTDKLREEQKVISLRNNVRESEVKTRKLQLLVDEIQVDEGTLAYRQQLIQSQEQKLTTTQEALNQINNGKQIPMLEAQLKEIDSNKDRLNHQLTIVNAESETRSKLKFLSDDAARRVAAQNAVIERHKHDFNDFGIDLSQSIDGRGIEKALRDAIEVARNSLDSSLEEQSKAKQKVTQVEMRLNLAREELKKVTKEIMLIGDTIEPVLGVRSLTKEEYEAKIAGLIEEEVQMNERVQQLTSFEQTARAALGKAESEHLCFICQRKFDDLEGLKAFEARLQQIIHDIEQAKIAESEDNTGGNPLQKLEDAQEKLRVTRSVLPDVTRLIHLINEVQPKLEKTIVNLGKDLTEAQAIKNQMELLVEDANDASARVEVLRRAAADMARAQQEIASVKDQIRDLEIGLDINSSEDKVTMSSSEILDLLAVETEKFKKYRKQLDDLMAERDRYQTQISNLQHTISEKRVEIQKVEKQLEEKHNAEQQIKAERERIIVLKREISEVTRDIESIDARLKEQKSELDAVKIAGTRREKEISGMFTAVQDAIADVRRTNVLIERYEKSSAEADLASCDEMIKTIGAHLAATKEKQEELSAQINEGEKTILDLKGHKRTLEDNLNLRQLRKEAESRLARMAELENMNAERDRDRYEQESSRLRNKHARLSAQLAGKMGEVKQLDDQLRQINEELDTDYKTVVDDYRAAVIKLRATTVANEDLAKYSKALEAAIMKYHTMKMAEVNEIIDELWKKTYSGSDVDTILIRSDSETTSKTGTSKYNYRVCMVKQDVELDMRGRCSAGQKVLASIIIRLALAQCFGVNCGLIALDEPTTNLDSDNIESLAKALSLIISTRREQRNFQLIVITHDENFLTHMNAAAYTDHFFRVSRNERQKSQIEWVPISRVVE</sequence>